<feature type="region of interest" description="Disordered" evidence="6">
    <location>
        <begin position="920"/>
        <end position="945"/>
    </location>
</feature>
<evidence type="ECO:0000256" key="4">
    <source>
        <dbReference type="ARBA" id="ARBA00022833"/>
    </source>
</evidence>
<gene>
    <name evidence="8" type="ORF">Agabi119p4_5205</name>
</gene>
<evidence type="ECO:0000256" key="6">
    <source>
        <dbReference type="SAM" id="MobiDB-lite"/>
    </source>
</evidence>
<feature type="region of interest" description="Disordered" evidence="6">
    <location>
        <begin position="160"/>
        <end position="243"/>
    </location>
</feature>
<proteinExistence type="predicted"/>
<dbReference type="GO" id="GO:0008270">
    <property type="term" value="F:zinc ion binding"/>
    <property type="evidence" value="ECO:0007669"/>
    <property type="project" value="UniProtKB-KW"/>
</dbReference>
<evidence type="ECO:0000313" key="9">
    <source>
        <dbReference type="Proteomes" id="UP000629468"/>
    </source>
</evidence>
<dbReference type="EMBL" id="JABXXO010000006">
    <property type="protein sequence ID" value="KAF7776812.1"/>
    <property type="molecule type" value="Genomic_DNA"/>
</dbReference>
<feature type="compositionally biased region" description="Low complexity" evidence="6">
    <location>
        <begin position="217"/>
        <end position="233"/>
    </location>
</feature>
<evidence type="ECO:0000256" key="5">
    <source>
        <dbReference type="ARBA" id="ARBA00023242"/>
    </source>
</evidence>
<evidence type="ECO:0000256" key="2">
    <source>
        <dbReference type="ARBA" id="ARBA00022723"/>
    </source>
</evidence>
<dbReference type="PANTHER" id="PTHR46481:SF10">
    <property type="entry name" value="ZINC FINGER BED DOMAIN-CONTAINING PROTEIN 39"/>
    <property type="match status" value="1"/>
</dbReference>
<dbReference type="PANTHER" id="PTHR46481">
    <property type="entry name" value="ZINC FINGER BED DOMAIN-CONTAINING PROTEIN 4"/>
    <property type="match status" value="1"/>
</dbReference>
<dbReference type="GO" id="GO:0005634">
    <property type="term" value="C:nucleus"/>
    <property type="evidence" value="ECO:0007669"/>
    <property type="project" value="UniProtKB-SubCell"/>
</dbReference>
<dbReference type="AlphaFoldDB" id="A0A8H7F4Q6"/>
<feature type="compositionally biased region" description="Polar residues" evidence="6">
    <location>
        <begin position="801"/>
        <end position="824"/>
    </location>
</feature>
<evidence type="ECO:0000259" key="7">
    <source>
        <dbReference type="Pfam" id="PF04937"/>
    </source>
</evidence>
<dbReference type="Pfam" id="PF04937">
    <property type="entry name" value="DUF659"/>
    <property type="match status" value="1"/>
</dbReference>
<keyword evidence="2" id="KW-0479">Metal-binding</keyword>
<organism evidence="8 9">
    <name type="scientific">Agaricus bisporus var. burnettii</name>
    <dbReference type="NCBI Taxonomy" id="192524"/>
    <lineage>
        <taxon>Eukaryota</taxon>
        <taxon>Fungi</taxon>
        <taxon>Dikarya</taxon>
        <taxon>Basidiomycota</taxon>
        <taxon>Agaricomycotina</taxon>
        <taxon>Agaricomycetes</taxon>
        <taxon>Agaricomycetidae</taxon>
        <taxon>Agaricales</taxon>
        <taxon>Agaricineae</taxon>
        <taxon>Agaricaceae</taxon>
        <taxon>Agaricus</taxon>
    </lineage>
</organism>
<keyword evidence="5" id="KW-0539">Nucleus</keyword>
<comment type="subcellular location">
    <subcellularLocation>
        <location evidence="1">Nucleus</location>
    </subcellularLocation>
</comment>
<keyword evidence="3" id="KW-0863">Zinc-finger</keyword>
<feature type="compositionally biased region" description="Polar residues" evidence="6">
    <location>
        <begin position="234"/>
        <end position="243"/>
    </location>
</feature>
<protein>
    <recommendedName>
        <fullName evidence="7">DUF659 domain-containing protein</fullName>
    </recommendedName>
</protein>
<dbReference type="Proteomes" id="UP000629468">
    <property type="component" value="Unassembled WGS sequence"/>
</dbReference>
<keyword evidence="4" id="KW-0862">Zinc</keyword>
<feature type="compositionally biased region" description="Acidic residues" evidence="6">
    <location>
        <begin position="920"/>
        <end position="938"/>
    </location>
</feature>
<dbReference type="SUPFAM" id="SSF53098">
    <property type="entry name" value="Ribonuclease H-like"/>
    <property type="match status" value="1"/>
</dbReference>
<reference evidence="8 9" key="1">
    <citation type="journal article" name="Sci. Rep.">
        <title>Telomere-to-telomere assembled and centromere annotated genomes of the two main subspecies of the button mushroom Agaricus bisporus reveal especially polymorphic chromosome ends.</title>
        <authorList>
            <person name="Sonnenberg A.S.M."/>
            <person name="Sedaghat-Telgerd N."/>
            <person name="Lavrijssen B."/>
            <person name="Ohm R.A."/>
            <person name="Hendrickx P.M."/>
            <person name="Scholtmeijer K."/>
            <person name="Baars J.J.P."/>
            <person name="van Peer A."/>
        </authorList>
    </citation>
    <scope>NUCLEOTIDE SEQUENCE [LARGE SCALE GENOMIC DNA]</scope>
    <source>
        <strain evidence="8 9">H119_p4</strain>
    </source>
</reference>
<feature type="region of interest" description="Disordered" evidence="6">
    <location>
        <begin position="801"/>
        <end position="830"/>
    </location>
</feature>
<accession>A0A8H7F4Q6</accession>
<sequence>MPSDSTRSHRGWWWDYFLLAPEGIGMQHETPGEKSRPLRKTACGGCFNAYVRRMEANDTELLLSSGRERRSKEAIEATYWGTKGIIERSKHNKSEVFGWLIGKPSTLLNHITRCPHQSDAVKNKALNDPSTTVRVPTQNLIRQNSLPYPLRPTTDAVWHVADQGSPSTPYPEFHSPSIGPSDSLSNRAPISRVSSGTFFRRDSPLNTSATYEHSPNLPSLSRTSATSSRAPTPQFLTQNFGLESNRNQQTAEVLWNPGMQTKFEEQVARLTASANLPLSWVDNPEWLRLVEIFMPGFRSPSRKMLTTKIIPQMVDQTRSTLKDKVAGNAVTMQLDGWTGVNFVHLVAIMLTISCKLYTLQVHDASAERSRADEFLKILEGAIETIEKKYKGKVAAVVTDASGECQKAKKDLVAKRPDIIVLNCFAHQINLIVGDYFNRLPQSYIDCTDKASELISWVRSKTRILGELRKMKCKTITRPVLTRWSAHLNSYTRLLDSRTALVHIAGTDDKADEKDKVMITGSALAKRKARAMIEILEDPTFWYSLERLVRHLRPLGEICNLIQSAFCRLDTVILSLGYLIAAFQKMAGEDRGDAFAAESIISSIEKRWEKTDQETLIVALILNPIYRTVLFKATSPYHSLIDLIDLFNRLWSRINNGAIPPLEFQMDLRDYLAGKGRFSRLASAIKLELDDAALETERSGKFCSPHPVNIYNHIGFTNTAETAFTTFAKHILNISANSASCERLFSSFGTILTRLRNRLLPSNMVNIAELAAQIRDEHQRDEEMKNRLHQLLKCRIQVSSIPSASSTPNRTHTEPSDTTGASNPDSEQEGDRIGTLKRFSSLIQQHREASATYAQAESEDVDFDTPTIPTGLQPTEAPPRIQLEGLFDFGNRTWKDLFGESVNQTFLEQAELHNLLDLEAEGDPDSEMEADDIPFDEQTEQILLRQ</sequence>
<feature type="domain" description="DUF659" evidence="7">
    <location>
        <begin position="301"/>
        <end position="437"/>
    </location>
</feature>
<comment type="caution">
    <text evidence="8">The sequence shown here is derived from an EMBL/GenBank/DDBJ whole genome shotgun (WGS) entry which is preliminary data.</text>
</comment>
<evidence type="ECO:0000256" key="3">
    <source>
        <dbReference type="ARBA" id="ARBA00022771"/>
    </source>
</evidence>
<dbReference type="InterPro" id="IPR052035">
    <property type="entry name" value="ZnF_BED_domain_contain"/>
</dbReference>
<dbReference type="InterPro" id="IPR012337">
    <property type="entry name" value="RNaseH-like_sf"/>
</dbReference>
<feature type="compositionally biased region" description="Polar residues" evidence="6">
    <location>
        <begin position="204"/>
        <end position="213"/>
    </location>
</feature>
<evidence type="ECO:0000313" key="8">
    <source>
        <dbReference type="EMBL" id="KAF7776812.1"/>
    </source>
</evidence>
<dbReference type="InterPro" id="IPR007021">
    <property type="entry name" value="DUF659"/>
</dbReference>
<evidence type="ECO:0000256" key="1">
    <source>
        <dbReference type="ARBA" id="ARBA00004123"/>
    </source>
</evidence>
<feature type="compositionally biased region" description="Polar residues" evidence="6">
    <location>
        <begin position="178"/>
        <end position="197"/>
    </location>
</feature>
<name>A0A8H7F4Q6_AGABI</name>